<dbReference type="STRING" id="383855.M2Z3N6"/>
<dbReference type="KEGG" id="pfj:MYCFIDRAFT_195481"/>
<gene>
    <name evidence="7" type="ORF">MYCFIDRAFT_195481</name>
</gene>
<dbReference type="Proteomes" id="UP000016932">
    <property type="component" value="Unassembled WGS sequence"/>
</dbReference>
<dbReference type="SMART" id="SM00184">
    <property type="entry name" value="RING"/>
    <property type="match status" value="1"/>
</dbReference>
<dbReference type="Gene3D" id="3.30.40.10">
    <property type="entry name" value="Zinc/RING finger domain, C3HC4 (zinc finger)"/>
    <property type="match status" value="1"/>
</dbReference>
<dbReference type="AlphaFoldDB" id="M2Z3N6"/>
<dbReference type="eggNOG" id="KOG0800">
    <property type="taxonomic scope" value="Eukaryota"/>
</dbReference>
<dbReference type="PROSITE" id="PS50089">
    <property type="entry name" value="ZF_RING_2"/>
    <property type="match status" value="1"/>
</dbReference>
<dbReference type="InterPro" id="IPR001841">
    <property type="entry name" value="Znf_RING"/>
</dbReference>
<dbReference type="Pfam" id="PF13639">
    <property type="entry name" value="zf-RING_2"/>
    <property type="match status" value="1"/>
</dbReference>
<dbReference type="OrthoDB" id="8062037at2759"/>
<dbReference type="SUPFAM" id="SSF57850">
    <property type="entry name" value="RING/U-box"/>
    <property type="match status" value="1"/>
</dbReference>
<dbReference type="GeneID" id="19335488"/>
<dbReference type="GO" id="GO:0005634">
    <property type="term" value="C:nucleus"/>
    <property type="evidence" value="ECO:0007669"/>
    <property type="project" value="TreeGrafter"/>
</dbReference>
<protein>
    <recommendedName>
        <fullName evidence="6">RING-type domain-containing protein</fullName>
    </recommendedName>
</protein>
<evidence type="ECO:0000256" key="3">
    <source>
        <dbReference type="ARBA" id="ARBA00022833"/>
    </source>
</evidence>
<dbReference type="InterPro" id="IPR013083">
    <property type="entry name" value="Znf_RING/FYVE/PHD"/>
</dbReference>
<feature type="domain" description="RING-type" evidence="6">
    <location>
        <begin position="369"/>
        <end position="411"/>
    </location>
</feature>
<feature type="compositionally biased region" description="Acidic residues" evidence="5">
    <location>
        <begin position="34"/>
        <end position="91"/>
    </location>
</feature>
<name>M2Z3N6_PSEFD</name>
<keyword evidence="8" id="KW-1185">Reference proteome</keyword>
<keyword evidence="2 4" id="KW-0863">Zinc-finger</keyword>
<evidence type="ECO:0000256" key="5">
    <source>
        <dbReference type="SAM" id="MobiDB-lite"/>
    </source>
</evidence>
<evidence type="ECO:0000256" key="1">
    <source>
        <dbReference type="ARBA" id="ARBA00022723"/>
    </source>
</evidence>
<dbReference type="InterPro" id="IPR051834">
    <property type="entry name" value="RING_finger_E3_ligase"/>
</dbReference>
<keyword evidence="1" id="KW-0479">Metal-binding</keyword>
<keyword evidence="3" id="KW-0862">Zinc</keyword>
<organism evidence="7 8">
    <name type="scientific">Pseudocercospora fijiensis (strain CIRAD86)</name>
    <name type="common">Black leaf streak disease fungus</name>
    <name type="synonym">Mycosphaerella fijiensis</name>
    <dbReference type="NCBI Taxonomy" id="383855"/>
    <lineage>
        <taxon>Eukaryota</taxon>
        <taxon>Fungi</taxon>
        <taxon>Dikarya</taxon>
        <taxon>Ascomycota</taxon>
        <taxon>Pezizomycotina</taxon>
        <taxon>Dothideomycetes</taxon>
        <taxon>Dothideomycetidae</taxon>
        <taxon>Mycosphaerellales</taxon>
        <taxon>Mycosphaerellaceae</taxon>
        <taxon>Pseudocercospora</taxon>
    </lineage>
</organism>
<proteinExistence type="predicted"/>
<dbReference type="PANTHER" id="PTHR45931">
    <property type="entry name" value="SI:CH211-59O9.10"/>
    <property type="match status" value="1"/>
</dbReference>
<dbReference type="VEuPathDB" id="FungiDB:MYCFIDRAFT_195481"/>
<evidence type="ECO:0000256" key="2">
    <source>
        <dbReference type="ARBA" id="ARBA00022771"/>
    </source>
</evidence>
<dbReference type="HOGENOM" id="CLU_580846_0_0_1"/>
<accession>M2Z3N6</accession>
<evidence type="ECO:0000313" key="8">
    <source>
        <dbReference type="Proteomes" id="UP000016932"/>
    </source>
</evidence>
<feature type="region of interest" description="Disordered" evidence="5">
    <location>
        <begin position="34"/>
        <end position="98"/>
    </location>
</feature>
<dbReference type="GO" id="GO:0008270">
    <property type="term" value="F:zinc ion binding"/>
    <property type="evidence" value="ECO:0007669"/>
    <property type="project" value="UniProtKB-KW"/>
</dbReference>
<dbReference type="EMBL" id="KB446557">
    <property type="protein sequence ID" value="EME84430.1"/>
    <property type="molecule type" value="Genomic_DNA"/>
</dbReference>
<dbReference type="RefSeq" id="XP_007925054.1">
    <property type="nucleotide sequence ID" value="XM_007926863.1"/>
</dbReference>
<dbReference type="GO" id="GO:0006511">
    <property type="term" value="P:ubiquitin-dependent protein catabolic process"/>
    <property type="evidence" value="ECO:0007669"/>
    <property type="project" value="TreeGrafter"/>
</dbReference>
<evidence type="ECO:0000256" key="4">
    <source>
        <dbReference type="PROSITE-ProRule" id="PRU00175"/>
    </source>
</evidence>
<dbReference type="GO" id="GO:0061630">
    <property type="term" value="F:ubiquitin protein ligase activity"/>
    <property type="evidence" value="ECO:0007669"/>
    <property type="project" value="TreeGrafter"/>
</dbReference>
<reference evidence="7 8" key="1">
    <citation type="journal article" date="2012" name="PLoS Pathog.">
        <title>Diverse lifestyles and strategies of plant pathogenesis encoded in the genomes of eighteen Dothideomycetes fungi.</title>
        <authorList>
            <person name="Ohm R.A."/>
            <person name="Feau N."/>
            <person name="Henrissat B."/>
            <person name="Schoch C.L."/>
            <person name="Horwitz B.A."/>
            <person name="Barry K.W."/>
            <person name="Condon B.J."/>
            <person name="Copeland A.C."/>
            <person name="Dhillon B."/>
            <person name="Glaser F."/>
            <person name="Hesse C.N."/>
            <person name="Kosti I."/>
            <person name="LaButti K."/>
            <person name="Lindquist E.A."/>
            <person name="Lucas S."/>
            <person name="Salamov A.A."/>
            <person name="Bradshaw R.E."/>
            <person name="Ciuffetti L."/>
            <person name="Hamelin R.C."/>
            <person name="Kema G.H.J."/>
            <person name="Lawrence C."/>
            <person name="Scott J.A."/>
            <person name="Spatafora J.W."/>
            <person name="Turgeon B.G."/>
            <person name="de Wit P.J.G.M."/>
            <person name="Zhong S."/>
            <person name="Goodwin S.B."/>
            <person name="Grigoriev I.V."/>
        </authorList>
    </citation>
    <scope>NUCLEOTIDE SEQUENCE [LARGE SCALE GENOMIC DNA]</scope>
    <source>
        <strain evidence="7 8">CIRAD86</strain>
    </source>
</reference>
<evidence type="ECO:0000259" key="6">
    <source>
        <dbReference type="PROSITE" id="PS50089"/>
    </source>
</evidence>
<evidence type="ECO:0000313" key="7">
    <source>
        <dbReference type="EMBL" id="EME84430.1"/>
    </source>
</evidence>
<sequence>MANIQAFTERQNAALANVQVGDLVFVQKVVQPQYDDEFDQDDDYDDHDSEGEEQNEEDDNATEGDADDEIRSEDDQPEFESEESSESEDSSVDTGNTSSTSIVQAFLPTMYIVSAVTKTSDGTIEDLRMAPVTFAEKADGADGEHVFHIYGKEVLTHHSNSCACQGAKSIREIAVDDHFVFWATPNGDYVRRFIATNPSRRCIANCRDGWLNDVQELDGMIKDYDVPLLSWEGALPGYFMKPICPVCVGADLTKEQQDTQLMLLNIGPANAQDLMGAIVEFMGRLNPRRTHELGYRFEQFDERKWGFGAFDDMLSESDEEDDQGQFEHWDEAMDPSNNVPQRPASDTTIAELPRKTFGEVKLEHDDSDCMFCATEMKDSSPVIELPCGHAAFDEECITRWLKQYDSCPKCRAQVKTASSENEGTAKVPPMAALSPLSPGDSGDDFSLVNGAGMSGEAAMAAAIAASLAAEGLQSQADMDREDAIMSDE</sequence>
<dbReference type="PANTHER" id="PTHR45931:SF16">
    <property type="entry name" value="RING_U-BOX SUPERFAMILY PROTEIN"/>
    <property type="match status" value="1"/>
</dbReference>